<evidence type="ECO:0000313" key="2">
    <source>
        <dbReference type="Proteomes" id="UP000612349"/>
    </source>
</evidence>
<evidence type="ECO:0000313" key="1">
    <source>
        <dbReference type="EMBL" id="GGD83180.1"/>
    </source>
</evidence>
<name>A0A916Z9N8_9SPHN</name>
<keyword evidence="2" id="KW-1185">Reference proteome</keyword>
<reference evidence="1" key="1">
    <citation type="journal article" date="2014" name="Int. J. Syst. Evol. Microbiol.">
        <title>Complete genome sequence of Corynebacterium casei LMG S-19264T (=DSM 44701T), isolated from a smear-ripened cheese.</title>
        <authorList>
            <consortium name="US DOE Joint Genome Institute (JGI-PGF)"/>
            <person name="Walter F."/>
            <person name="Albersmeier A."/>
            <person name="Kalinowski J."/>
            <person name="Ruckert C."/>
        </authorList>
    </citation>
    <scope>NUCLEOTIDE SEQUENCE</scope>
    <source>
        <strain evidence="1">CGMCC 1.15360</strain>
    </source>
</reference>
<dbReference type="EMBL" id="BMIP01000013">
    <property type="protein sequence ID" value="GGD83180.1"/>
    <property type="molecule type" value="Genomic_DNA"/>
</dbReference>
<gene>
    <name evidence="1" type="ORF">GCM10010990_36560</name>
</gene>
<dbReference type="OrthoDB" id="7582144at2"/>
<dbReference type="Proteomes" id="UP000612349">
    <property type="component" value="Unassembled WGS sequence"/>
</dbReference>
<organism evidence="1 2">
    <name type="scientific">Croceicoccus mobilis</name>
    <dbReference type="NCBI Taxonomy" id="1703339"/>
    <lineage>
        <taxon>Bacteria</taxon>
        <taxon>Pseudomonadati</taxon>
        <taxon>Pseudomonadota</taxon>
        <taxon>Alphaproteobacteria</taxon>
        <taxon>Sphingomonadales</taxon>
        <taxon>Erythrobacteraceae</taxon>
        <taxon>Croceicoccus</taxon>
    </lineage>
</organism>
<sequence>MSYASGYRQNAADERYAASRATMPHIKDKHLKAASRWDSLADELSRQFSVG</sequence>
<proteinExistence type="predicted"/>
<comment type="caution">
    <text evidence="1">The sequence shown here is derived from an EMBL/GenBank/DDBJ whole genome shotgun (WGS) entry which is preliminary data.</text>
</comment>
<reference evidence="1" key="2">
    <citation type="submission" date="2020-09" db="EMBL/GenBank/DDBJ databases">
        <authorList>
            <person name="Sun Q."/>
            <person name="Zhou Y."/>
        </authorList>
    </citation>
    <scope>NUCLEOTIDE SEQUENCE</scope>
    <source>
        <strain evidence="1">CGMCC 1.15360</strain>
    </source>
</reference>
<accession>A0A916Z9N8</accession>
<dbReference type="AlphaFoldDB" id="A0A916Z9N8"/>
<protein>
    <submittedName>
        <fullName evidence="1">Uncharacterized protein</fullName>
    </submittedName>
</protein>